<dbReference type="InterPro" id="IPR003439">
    <property type="entry name" value="ABC_transporter-like_ATP-bd"/>
</dbReference>
<feature type="domain" description="ABC transporter" evidence="11">
    <location>
        <begin position="373"/>
        <end position="605"/>
    </location>
</feature>
<feature type="transmembrane region" description="Helical" evidence="10">
    <location>
        <begin position="785"/>
        <end position="805"/>
    </location>
</feature>
<evidence type="ECO:0000256" key="6">
    <source>
        <dbReference type="ARBA" id="ARBA00022741"/>
    </source>
</evidence>
<dbReference type="GO" id="GO:0016887">
    <property type="term" value="F:ATP hydrolysis activity"/>
    <property type="evidence" value="ECO:0007669"/>
    <property type="project" value="InterPro"/>
</dbReference>
<evidence type="ECO:0000256" key="4">
    <source>
        <dbReference type="ARBA" id="ARBA00022692"/>
    </source>
</evidence>
<dbReference type="InterPro" id="IPR013525">
    <property type="entry name" value="ABC2_TM"/>
</dbReference>
<sequence length="1377" mass="152087">MSAIHDPDVEMRSQRSSAHDRALLADTYGTVLKHSKMTMFKALLRKSMMLQWRRWRVVGAVFSVLLYGGLILGVYFGIKIPLQNNTDIDPDKLNFVLQISMSIIAPLLLCLAQISMMQNLVSEMVSDKESKMKIVQLVNGVPILVYWLTFLTQFMMYAASFGVVFTIILKFSCMPKSDPLLIWFVVELGYIQIAAFAAVISTIFEKARSASSVIGLLNLWAIIPCVVGQFLTTGPKSLYYVLGFLPCFELVALIQAIIGLEIGGPAGDAVGWEFGSTFFKTNKFTLNTGGSGDSGDLWKADNHMPSAGTLLLWFVVQSGAFVLFAYWFDQIWQGDFGAAKPKTFCLRPAYMCPRRRRGSTLAASEAMDPANVLEIRAMTKEFKRGGKQFKAVDQMSLSVRRGELFALLGHNGAGKSTAINCLTGMMPMTSGSAYVMGASVEKEIERVRWNLAICPQDNPMYPELTVQEHMQLFCAVRGSRSPDTEIPELLQSLGLTEKTHARCDQLSGGQKRRLWVATSLIGDAPLVFLDEPTSGMDPSSRRELWELLISMKERGRSIIFTTHYLEEADILADRKAVLAKGRVLACGTSRELKMQLGQGYHLRVFLPHGAGADKAHAVGDLVRRHVPTATDEEIPEEERVQSRDGPQLAAYTLPFAALEGFGPLLEELEQRTQELGVVNYELAMTSLEEVFMELGKREEEREVQESGQVAVEFQEVAVDAVGYQRQEVPWANHVRAIVQLQWRMTLNDKRTLWRTVIFPIAFIVYDMLAGNGWKTGGNFLDGSGALTPGLVMSIPAIVFTLRVVADEVTKAKHVMISQGVPPSAYWAGHALENYLVLMIVSVCIPLVGTLLDQEFMKKGQGPIVWVMAFFVPLPVLCFSYNCSRLFNNVEVAMKSVPLLNIVFGIVPGLAVNVVWLALIQTVPDSPVAPVLHVIFSLFFPFYSMAGVLLGLWILTYQGNASRIIGDQSVFEWLSHWQVLIPIIGTFWMTAVLGALLVLVDTRSTKTAEASAAVEEEVDEDVVKEAGRVQQADPTQVACMYRGLHHSYATKNGPVHAVRDISLAVQTGECFGLLGPNGAGKTTTLACLTGEIRPPTAGEVYVAGNAVHSQQVFEAYKHLGNCPQIDPLWPTLSGFDHVKFYAMAKGVPETHAAPEAYRLLSRLGLDRADADKPAGQYSGGMKRKLSVAVSLVGASDVLFLDEPSAAVDAAAKRHLWKVIKRRAPHQSVIVTTHSMEEAEALCDRLAIQTVGRLRCLGSPIHIKQKYGSGYQLELYTERSARESVGRASATAEQHRLLEFVQTHLDRDSTLLEAHSGRYLFQLPPISKGLTLGQVFTKVHAQRQELHIVDYSVAQPTLEQVFLRFAKEQEEANAAREAA</sequence>
<evidence type="ECO:0000313" key="12">
    <source>
        <dbReference type="EMBL" id="CAE0843746.1"/>
    </source>
</evidence>
<keyword evidence="9 10" id="KW-0472">Membrane</keyword>
<dbReference type="InterPro" id="IPR003593">
    <property type="entry name" value="AAA+_ATPase"/>
</dbReference>
<dbReference type="EMBL" id="HBJB01003327">
    <property type="protein sequence ID" value="CAE0843746.1"/>
    <property type="molecule type" value="Transcribed_RNA"/>
</dbReference>
<dbReference type="GO" id="GO:0140359">
    <property type="term" value="F:ABC-type transporter activity"/>
    <property type="evidence" value="ECO:0007669"/>
    <property type="project" value="InterPro"/>
</dbReference>
<feature type="transmembrane region" description="Helical" evidence="10">
    <location>
        <begin position="976"/>
        <end position="999"/>
    </location>
</feature>
<evidence type="ECO:0000256" key="5">
    <source>
        <dbReference type="ARBA" id="ARBA00022737"/>
    </source>
</evidence>
<dbReference type="InterPro" id="IPR017871">
    <property type="entry name" value="ABC_transporter-like_CS"/>
</dbReference>
<keyword evidence="7" id="KW-0067">ATP-binding</keyword>
<organism evidence="12">
    <name type="scientific">Oxyrrhis marina</name>
    <name type="common">Dinoflagellate</name>
    <dbReference type="NCBI Taxonomy" id="2969"/>
    <lineage>
        <taxon>Eukaryota</taxon>
        <taxon>Sar</taxon>
        <taxon>Alveolata</taxon>
        <taxon>Dinophyceae</taxon>
        <taxon>Oxyrrhinales</taxon>
        <taxon>Oxyrrhinaceae</taxon>
        <taxon>Oxyrrhis</taxon>
    </lineage>
</organism>
<evidence type="ECO:0000256" key="2">
    <source>
        <dbReference type="ARBA" id="ARBA00008869"/>
    </source>
</evidence>
<dbReference type="GO" id="GO:0005524">
    <property type="term" value="F:ATP binding"/>
    <property type="evidence" value="ECO:0007669"/>
    <property type="project" value="UniProtKB-KW"/>
</dbReference>
<name>A0A7S4GQD5_OXYMA</name>
<reference evidence="12" key="1">
    <citation type="submission" date="2021-01" db="EMBL/GenBank/DDBJ databases">
        <authorList>
            <person name="Corre E."/>
            <person name="Pelletier E."/>
            <person name="Niang G."/>
            <person name="Scheremetjew M."/>
            <person name="Finn R."/>
            <person name="Kale V."/>
            <person name="Holt S."/>
            <person name="Cochrane G."/>
            <person name="Meng A."/>
            <person name="Brown T."/>
            <person name="Cohen L."/>
        </authorList>
    </citation>
    <scope>NUCLEOTIDE SEQUENCE</scope>
    <source>
        <strain evidence="12">LB1974</strain>
    </source>
</reference>
<dbReference type="SMART" id="SM00382">
    <property type="entry name" value="AAA"/>
    <property type="match status" value="2"/>
</dbReference>
<keyword evidence="5" id="KW-0677">Repeat</keyword>
<feature type="transmembrane region" description="Helical" evidence="10">
    <location>
        <begin position="863"/>
        <end position="886"/>
    </location>
</feature>
<dbReference type="PANTHER" id="PTHR19229">
    <property type="entry name" value="ATP-BINDING CASSETTE TRANSPORTER SUBFAMILY A ABCA"/>
    <property type="match status" value="1"/>
</dbReference>
<feature type="transmembrane region" description="Helical" evidence="10">
    <location>
        <begin position="210"/>
        <end position="231"/>
    </location>
</feature>
<feature type="transmembrane region" description="Helical" evidence="10">
    <location>
        <begin position="238"/>
        <end position="258"/>
    </location>
</feature>
<dbReference type="PROSITE" id="PS00211">
    <property type="entry name" value="ABC_TRANSPORTER_1"/>
    <property type="match status" value="2"/>
</dbReference>
<dbReference type="CDD" id="cd03263">
    <property type="entry name" value="ABC_subfamily_A"/>
    <property type="match status" value="2"/>
</dbReference>
<feature type="transmembrane region" description="Helical" evidence="10">
    <location>
        <begin position="752"/>
        <end position="773"/>
    </location>
</feature>
<keyword evidence="3" id="KW-0813">Transport</keyword>
<proteinExistence type="inferred from homology"/>
<evidence type="ECO:0000256" key="10">
    <source>
        <dbReference type="SAM" id="Phobius"/>
    </source>
</evidence>
<feature type="transmembrane region" description="Helical" evidence="10">
    <location>
        <begin position="95"/>
        <end position="114"/>
    </location>
</feature>
<protein>
    <recommendedName>
        <fullName evidence="11">ABC transporter domain-containing protein</fullName>
    </recommendedName>
</protein>
<feature type="transmembrane region" description="Helical" evidence="10">
    <location>
        <begin position="156"/>
        <end position="173"/>
    </location>
</feature>
<dbReference type="PROSITE" id="PS50893">
    <property type="entry name" value="ABC_TRANSPORTER_2"/>
    <property type="match status" value="2"/>
</dbReference>
<dbReference type="InterPro" id="IPR026082">
    <property type="entry name" value="ABCA"/>
</dbReference>
<feature type="transmembrane region" description="Helical" evidence="10">
    <location>
        <begin position="834"/>
        <end position="851"/>
    </location>
</feature>
<dbReference type="Pfam" id="PF00005">
    <property type="entry name" value="ABC_tran"/>
    <property type="match status" value="2"/>
</dbReference>
<dbReference type="GO" id="GO:0005319">
    <property type="term" value="F:lipid transporter activity"/>
    <property type="evidence" value="ECO:0007669"/>
    <property type="project" value="TreeGrafter"/>
</dbReference>
<evidence type="ECO:0000259" key="11">
    <source>
        <dbReference type="PROSITE" id="PS50893"/>
    </source>
</evidence>
<dbReference type="Gene3D" id="3.40.50.300">
    <property type="entry name" value="P-loop containing nucleotide triphosphate hydrolases"/>
    <property type="match status" value="2"/>
</dbReference>
<evidence type="ECO:0000256" key="1">
    <source>
        <dbReference type="ARBA" id="ARBA00004141"/>
    </source>
</evidence>
<evidence type="ECO:0000256" key="7">
    <source>
        <dbReference type="ARBA" id="ARBA00022840"/>
    </source>
</evidence>
<feature type="transmembrane region" description="Helical" evidence="10">
    <location>
        <begin position="898"/>
        <end position="918"/>
    </location>
</feature>
<feature type="transmembrane region" description="Helical" evidence="10">
    <location>
        <begin position="310"/>
        <end position="328"/>
    </location>
</feature>
<comment type="subcellular location">
    <subcellularLocation>
        <location evidence="1">Membrane</location>
        <topology evidence="1">Multi-pass membrane protein</topology>
    </subcellularLocation>
</comment>
<comment type="similarity">
    <text evidence="2">Belongs to the ABC transporter superfamily. ABCA family.</text>
</comment>
<evidence type="ECO:0000256" key="9">
    <source>
        <dbReference type="ARBA" id="ARBA00023136"/>
    </source>
</evidence>
<dbReference type="PANTHER" id="PTHR19229:SF36">
    <property type="entry name" value="ATP-BINDING CASSETTE SUB-FAMILY A MEMBER 2"/>
    <property type="match status" value="1"/>
</dbReference>
<dbReference type="Pfam" id="PF12698">
    <property type="entry name" value="ABC2_membrane_3"/>
    <property type="match status" value="2"/>
</dbReference>
<feature type="domain" description="ABC transporter" evidence="11">
    <location>
        <begin position="1040"/>
        <end position="1274"/>
    </location>
</feature>
<evidence type="ECO:0000256" key="3">
    <source>
        <dbReference type="ARBA" id="ARBA00022448"/>
    </source>
</evidence>
<feature type="transmembrane region" description="Helical" evidence="10">
    <location>
        <begin position="180"/>
        <end position="204"/>
    </location>
</feature>
<gene>
    <name evidence="12" type="ORF">OMAR00294_LOCUS2716</name>
</gene>
<feature type="transmembrane region" description="Helical" evidence="10">
    <location>
        <begin position="55"/>
        <end position="75"/>
    </location>
</feature>
<keyword evidence="8 10" id="KW-1133">Transmembrane helix</keyword>
<dbReference type="SUPFAM" id="SSF52540">
    <property type="entry name" value="P-loop containing nucleoside triphosphate hydrolases"/>
    <property type="match status" value="2"/>
</dbReference>
<dbReference type="GO" id="GO:0016020">
    <property type="term" value="C:membrane"/>
    <property type="evidence" value="ECO:0007669"/>
    <property type="project" value="UniProtKB-SubCell"/>
</dbReference>
<feature type="transmembrane region" description="Helical" evidence="10">
    <location>
        <begin position="930"/>
        <end position="955"/>
    </location>
</feature>
<dbReference type="FunFam" id="3.40.50.300:FF:000335">
    <property type="entry name" value="ATP binding cassette subfamily A member 5"/>
    <property type="match status" value="2"/>
</dbReference>
<keyword evidence="6" id="KW-0547">Nucleotide-binding</keyword>
<evidence type="ECO:0000256" key="8">
    <source>
        <dbReference type="ARBA" id="ARBA00022989"/>
    </source>
</evidence>
<dbReference type="InterPro" id="IPR027417">
    <property type="entry name" value="P-loop_NTPase"/>
</dbReference>
<keyword evidence="4 10" id="KW-0812">Transmembrane</keyword>
<accession>A0A7S4GQD5</accession>